<dbReference type="GO" id="GO:0004523">
    <property type="term" value="F:RNA-DNA hybrid ribonuclease activity"/>
    <property type="evidence" value="ECO:0007669"/>
    <property type="project" value="InterPro"/>
</dbReference>
<dbReference type="Pfam" id="PF13456">
    <property type="entry name" value="RVT_3"/>
    <property type="match status" value="1"/>
</dbReference>
<organism evidence="3 4">
    <name type="scientific">Arabidopsis thaliana</name>
    <name type="common">Mouse-ear cress</name>
    <dbReference type="NCBI Taxonomy" id="3702"/>
    <lineage>
        <taxon>Eukaryota</taxon>
        <taxon>Viridiplantae</taxon>
        <taxon>Streptophyta</taxon>
        <taxon>Embryophyta</taxon>
        <taxon>Tracheophyta</taxon>
        <taxon>Spermatophyta</taxon>
        <taxon>Magnoliopsida</taxon>
        <taxon>eudicotyledons</taxon>
        <taxon>Gunneridae</taxon>
        <taxon>Pentapetalae</taxon>
        <taxon>rosids</taxon>
        <taxon>malvids</taxon>
        <taxon>Brassicales</taxon>
        <taxon>Brassicaceae</taxon>
        <taxon>Camelineae</taxon>
        <taxon>Arabidopsis</taxon>
    </lineage>
</organism>
<dbReference type="Proteomes" id="UP000516314">
    <property type="component" value="Chromosome 3"/>
</dbReference>
<dbReference type="SUPFAM" id="SSF53098">
    <property type="entry name" value="Ribonuclease H-like"/>
    <property type="match status" value="1"/>
</dbReference>
<evidence type="ECO:0000313" key="4">
    <source>
        <dbReference type="Proteomes" id="UP000516314"/>
    </source>
</evidence>
<evidence type="ECO:0000259" key="2">
    <source>
        <dbReference type="Pfam" id="PF13966"/>
    </source>
</evidence>
<dbReference type="AlphaFoldDB" id="A0A7G2EP84"/>
<dbReference type="InterPro" id="IPR044730">
    <property type="entry name" value="RNase_H-like_dom_plant"/>
</dbReference>
<gene>
    <name evidence="3" type="ORF">AT9943_LOCUS12905</name>
</gene>
<dbReference type="InterPro" id="IPR052929">
    <property type="entry name" value="RNase_H-like_EbsB-rel"/>
</dbReference>
<dbReference type="CDD" id="cd06222">
    <property type="entry name" value="RNase_H_like"/>
    <property type="match status" value="1"/>
</dbReference>
<evidence type="ECO:0000259" key="1">
    <source>
        <dbReference type="Pfam" id="PF13456"/>
    </source>
</evidence>
<evidence type="ECO:0000313" key="3">
    <source>
        <dbReference type="EMBL" id="CAD5325045.1"/>
    </source>
</evidence>
<dbReference type="InterPro" id="IPR002156">
    <property type="entry name" value="RNaseH_domain"/>
</dbReference>
<dbReference type="EMBL" id="LR881468">
    <property type="protein sequence ID" value="CAD5325045.1"/>
    <property type="molecule type" value="Genomic_DNA"/>
</dbReference>
<dbReference type="InterPro" id="IPR036397">
    <property type="entry name" value="RNaseH_sf"/>
</dbReference>
<dbReference type="InterPro" id="IPR012337">
    <property type="entry name" value="RNaseH-like_sf"/>
</dbReference>
<sequence length="347" mass="40180">MEVVNRRKQAQAVLHPSLNPLFEQIWKTKVSPKVHHFLWRCLSNSISVAGNLHHRHLARDGSCLRCPPQEETVNHLLFKCSFARLVWAISPIPAPPEGEWSDSLYQNMHRILNINQYHPHLGDDGMVAPWILWRLLKNRNDLVFKGKQFDAPDVIRRAVEDVEEWRQSLQRSFLPKHIERSEQQVIKWKQPPHGWVKCNSDGAWNAERSKCGIGWVLRNSDKNVLWMGARAIPMAQSALVTEAEALRWAVLSLSRLNYRKVIFESDSQQLVSILVDNGDMPILDPIIQDIKFLLQHFEQTKFVFMHRGGNGVADRIAKESLSLENYDPKLYSIVPNWVKSFVELDKL</sequence>
<dbReference type="GO" id="GO:0003676">
    <property type="term" value="F:nucleic acid binding"/>
    <property type="evidence" value="ECO:0007669"/>
    <property type="project" value="InterPro"/>
</dbReference>
<dbReference type="InterPro" id="IPR026960">
    <property type="entry name" value="RVT-Znf"/>
</dbReference>
<dbReference type="PANTHER" id="PTHR47074:SF48">
    <property type="entry name" value="POLYNUCLEOTIDYL TRANSFERASE, RIBONUCLEASE H-LIKE SUPERFAMILY PROTEIN"/>
    <property type="match status" value="1"/>
</dbReference>
<dbReference type="Pfam" id="PF13966">
    <property type="entry name" value="zf-RVT"/>
    <property type="match status" value="1"/>
</dbReference>
<accession>A0A7G2EP84</accession>
<feature type="domain" description="Reverse transcriptase zinc-binding" evidence="2">
    <location>
        <begin position="20"/>
        <end position="87"/>
    </location>
</feature>
<protein>
    <submittedName>
        <fullName evidence="3">(thale cress) hypothetical protein</fullName>
    </submittedName>
</protein>
<reference evidence="3 4" key="1">
    <citation type="submission" date="2020-09" db="EMBL/GenBank/DDBJ databases">
        <authorList>
            <person name="Ashkenazy H."/>
        </authorList>
    </citation>
    <scope>NUCLEOTIDE SEQUENCE [LARGE SCALE GENOMIC DNA]</scope>
    <source>
        <strain evidence="4">cv. Cdm-0</strain>
    </source>
</reference>
<feature type="domain" description="RNase H type-1" evidence="1">
    <location>
        <begin position="199"/>
        <end position="319"/>
    </location>
</feature>
<name>A0A7G2EP84_ARATH</name>
<dbReference type="Gene3D" id="3.30.420.10">
    <property type="entry name" value="Ribonuclease H-like superfamily/Ribonuclease H"/>
    <property type="match status" value="1"/>
</dbReference>
<dbReference type="PANTHER" id="PTHR47074">
    <property type="entry name" value="BNAC02G40300D PROTEIN"/>
    <property type="match status" value="1"/>
</dbReference>
<proteinExistence type="predicted"/>